<dbReference type="SUPFAM" id="SSF46689">
    <property type="entry name" value="Homeodomain-like"/>
    <property type="match status" value="1"/>
</dbReference>
<dbReference type="PRINTS" id="PR00455">
    <property type="entry name" value="HTHTETR"/>
</dbReference>
<evidence type="ECO:0000313" key="7">
    <source>
        <dbReference type="EMBL" id="RYV49298.1"/>
    </source>
</evidence>
<name>A0A4Q5MUT3_9MICO</name>
<dbReference type="EMBL" id="SDWW01000114">
    <property type="protein sequence ID" value="RYV49298.1"/>
    <property type="molecule type" value="Genomic_DNA"/>
</dbReference>
<dbReference type="SUPFAM" id="SSF48498">
    <property type="entry name" value="Tetracyclin repressor-like, C-terminal domain"/>
    <property type="match status" value="1"/>
</dbReference>
<evidence type="ECO:0000256" key="5">
    <source>
        <dbReference type="SAM" id="MobiDB-lite"/>
    </source>
</evidence>
<organism evidence="7 8">
    <name type="scientific">Pengzhenrongella frigida</name>
    <dbReference type="NCBI Taxonomy" id="1259133"/>
    <lineage>
        <taxon>Bacteria</taxon>
        <taxon>Bacillati</taxon>
        <taxon>Actinomycetota</taxon>
        <taxon>Actinomycetes</taxon>
        <taxon>Micrococcales</taxon>
        <taxon>Pengzhenrongella</taxon>
    </lineage>
</organism>
<dbReference type="Gene3D" id="1.10.10.60">
    <property type="entry name" value="Homeodomain-like"/>
    <property type="match status" value="1"/>
</dbReference>
<evidence type="ECO:0000259" key="6">
    <source>
        <dbReference type="PROSITE" id="PS50977"/>
    </source>
</evidence>
<keyword evidence="8" id="KW-1185">Reference proteome</keyword>
<dbReference type="InterPro" id="IPR009057">
    <property type="entry name" value="Homeodomain-like_sf"/>
</dbReference>
<evidence type="ECO:0000256" key="3">
    <source>
        <dbReference type="ARBA" id="ARBA00023163"/>
    </source>
</evidence>
<dbReference type="PROSITE" id="PS50977">
    <property type="entry name" value="HTH_TETR_2"/>
    <property type="match status" value="1"/>
</dbReference>
<evidence type="ECO:0000256" key="2">
    <source>
        <dbReference type="ARBA" id="ARBA00023125"/>
    </source>
</evidence>
<dbReference type="OrthoDB" id="9796019at2"/>
<evidence type="ECO:0000256" key="4">
    <source>
        <dbReference type="PROSITE-ProRule" id="PRU00335"/>
    </source>
</evidence>
<reference evidence="7 8" key="1">
    <citation type="submission" date="2019-01" db="EMBL/GenBank/DDBJ databases">
        <title>Novel species of Cellulomonas.</title>
        <authorList>
            <person name="Liu Q."/>
            <person name="Xin Y.-H."/>
        </authorList>
    </citation>
    <scope>NUCLEOTIDE SEQUENCE [LARGE SCALE GENOMIC DNA]</scope>
    <source>
        <strain evidence="7 8">HLT2-17</strain>
    </source>
</reference>
<evidence type="ECO:0000256" key="1">
    <source>
        <dbReference type="ARBA" id="ARBA00023015"/>
    </source>
</evidence>
<dbReference type="AlphaFoldDB" id="A0A4Q5MUT3"/>
<keyword evidence="1" id="KW-0805">Transcription regulation</keyword>
<dbReference type="PANTHER" id="PTHR30055">
    <property type="entry name" value="HTH-TYPE TRANSCRIPTIONAL REGULATOR RUTR"/>
    <property type="match status" value="1"/>
</dbReference>
<comment type="caution">
    <text evidence="7">The sequence shown here is derived from an EMBL/GenBank/DDBJ whole genome shotgun (WGS) entry which is preliminary data.</text>
</comment>
<feature type="region of interest" description="Disordered" evidence="5">
    <location>
        <begin position="27"/>
        <end position="47"/>
    </location>
</feature>
<dbReference type="GO" id="GO:0003700">
    <property type="term" value="F:DNA-binding transcription factor activity"/>
    <property type="evidence" value="ECO:0007669"/>
    <property type="project" value="TreeGrafter"/>
</dbReference>
<dbReference type="InterPro" id="IPR050109">
    <property type="entry name" value="HTH-type_TetR-like_transc_reg"/>
</dbReference>
<protein>
    <submittedName>
        <fullName evidence="7">TetR/AcrR family transcriptional regulator</fullName>
    </submittedName>
</protein>
<dbReference type="Pfam" id="PF00440">
    <property type="entry name" value="TetR_N"/>
    <property type="match status" value="1"/>
</dbReference>
<accession>A0A4Q5MUT3</accession>
<keyword evidence="3" id="KW-0804">Transcription</keyword>
<dbReference type="Pfam" id="PF16859">
    <property type="entry name" value="TetR_C_11"/>
    <property type="match status" value="1"/>
</dbReference>
<proteinExistence type="predicted"/>
<sequence>MVAERLRSCYVTSRTANGELVFMSESVLAPRRPGGRGSDRGRPRDPDMDQAILRATIELLSEVGYVQVTVAEVARRARVSKPAIYRRWSQKSQLVVEAMVTQMRPGKDNDSGSAAGDLLALTEQLINTLTRTPLGRVLPGLVAEMAADPVLATSYRDLIIKPNQRHWRAALDRGIARGELSEQTDIDFVLNTLVGPLYFCLLITGEPIDAGYAQAAVDLVLARYGTPRG</sequence>
<feature type="compositionally biased region" description="Basic and acidic residues" evidence="5">
    <location>
        <begin position="37"/>
        <end position="47"/>
    </location>
</feature>
<dbReference type="PANTHER" id="PTHR30055:SF148">
    <property type="entry name" value="TETR-FAMILY TRANSCRIPTIONAL REGULATOR"/>
    <property type="match status" value="1"/>
</dbReference>
<dbReference type="InterPro" id="IPR036271">
    <property type="entry name" value="Tet_transcr_reg_TetR-rel_C_sf"/>
</dbReference>
<dbReference type="InterPro" id="IPR001647">
    <property type="entry name" value="HTH_TetR"/>
</dbReference>
<dbReference type="GO" id="GO:0000976">
    <property type="term" value="F:transcription cis-regulatory region binding"/>
    <property type="evidence" value="ECO:0007669"/>
    <property type="project" value="TreeGrafter"/>
</dbReference>
<dbReference type="Proteomes" id="UP000293764">
    <property type="component" value="Unassembled WGS sequence"/>
</dbReference>
<evidence type="ECO:0000313" key="8">
    <source>
        <dbReference type="Proteomes" id="UP000293764"/>
    </source>
</evidence>
<keyword evidence="2 4" id="KW-0238">DNA-binding</keyword>
<gene>
    <name evidence="7" type="ORF">EUA98_19560</name>
</gene>
<feature type="domain" description="HTH tetR-type" evidence="6">
    <location>
        <begin position="46"/>
        <end position="106"/>
    </location>
</feature>
<dbReference type="Gene3D" id="1.10.357.10">
    <property type="entry name" value="Tetracycline Repressor, domain 2"/>
    <property type="match status" value="1"/>
</dbReference>
<feature type="DNA-binding region" description="H-T-H motif" evidence="4">
    <location>
        <begin position="69"/>
        <end position="88"/>
    </location>
</feature>
<dbReference type="InterPro" id="IPR011075">
    <property type="entry name" value="TetR_C"/>
</dbReference>